<dbReference type="Pfam" id="PF07687">
    <property type="entry name" value="M20_dimer"/>
    <property type="match status" value="1"/>
</dbReference>
<dbReference type="GO" id="GO:0046872">
    <property type="term" value="F:metal ion binding"/>
    <property type="evidence" value="ECO:0007669"/>
    <property type="project" value="UniProtKB-KW"/>
</dbReference>
<keyword evidence="3" id="KW-0862">Zinc</keyword>
<gene>
    <name evidence="6" type="ORF">A3196_06825</name>
</gene>
<dbReference type="Pfam" id="PF01546">
    <property type="entry name" value="Peptidase_M20"/>
    <property type="match status" value="1"/>
</dbReference>
<evidence type="ECO:0000313" key="6">
    <source>
        <dbReference type="EMBL" id="ODB96497.1"/>
    </source>
</evidence>
<dbReference type="OrthoDB" id="9808195at2"/>
<keyword evidence="2 6" id="KW-0378">Hydrolase</keyword>
<dbReference type="AlphaFoldDB" id="A0A1E2UP41"/>
<keyword evidence="7" id="KW-1185">Reference proteome</keyword>
<dbReference type="Gene3D" id="3.40.630.10">
    <property type="entry name" value="Zn peptidases"/>
    <property type="match status" value="1"/>
</dbReference>
<dbReference type="Proteomes" id="UP000094849">
    <property type="component" value="Unassembled WGS sequence"/>
</dbReference>
<feature type="binding site" evidence="3">
    <location>
        <position position="193"/>
    </location>
    <ligand>
        <name>Zn(2+)</name>
        <dbReference type="ChEBI" id="CHEBI:29105"/>
        <label>1</label>
    </ligand>
</feature>
<accession>A0A1E2UP41</accession>
<feature type="binding site" evidence="4">
    <location>
        <position position="279"/>
    </location>
    <ligand>
        <name>allantoate</name>
        <dbReference type="ChEBI" id="CHEBI:17536"/>
    </ligand>
</feature>
<evidence type="ECO:0000256" key="1">
    <source>
        <dbReference type="ARBA" id="ARBA00006153"/>
    </source>
</evidence>
<feature type="domain" description="Peptidase M20 dimerisation" evidence="5">
    <location>
        <begin position="214"/>
        <end position="315"/>
    </location>
</feature>
<evidence type="ECO:0000256" key="4">
    <source>
        <dbReference type="PIRSR" id="PIRSR001235-2"/>
    </source>
</evidence>
<feature type="binding site" evidence="3">
    <location>
        <position position="84"/>
    </location>
    <ligand>
        <name>Zn(2+)</name>
        <dbReference type="ChEBI" id="CHEBI:29105"/>
        <label>1</label>
    </ligand>
</feature>
<dbReference type="PANTHER" id="PTHR32494:SF5">
    <property type="entry name" value="ALLANTOATE AMIDOHYDROLASE"/>
    <property type="match status" value="1"/>
</dbReference>
<feature type="binding site" evidence="3">
    <location>
        <position position="95"/>
    </location>
    <ligand>
        <name>Zn(2+)</name>
        <dbReference type="ChEBI" id="CHEBI:29105"/>
        <label>2</label>
    </ligand>
</feature>
<protein>
    <submittedName>
        <fullName evidence="6">Zn-dependent hydrolase</fullName>
    </submittedName>
</protein>
<evidence type="ECO:0000259" key="5">
    <source>
        <dbReference type="Pfam" id="PF07687"/>
    </source>
</evidence>
<feature type="binding site" evidence="4">
    <location>
        <position position="292"/>
    </location>
    <ligand>
        <name>allantoate</name>
        <dbReference type="ChEBI" id="CHEBI:17536"/>
    </ligand>
</feature>
<feature type="binding site" evidence="3">
    <location>
        <position position="386"/>
    </location>
    <ligand>
        <name>Zn(2+)</name>
        <dbReference type="ChEBI" id="CHEBI:29105"/>
        <label>2</label>
    </ligand>
</feature>
<organism evidence="6 7">
    <name type="scientific">Candidatus Thiodiazotropha endoloripes</name>
    <dbReference type="NCBI Taxonomy" id="1818881"/>
    <lineage>
        <taxon>Bacteria</taxon>
        <taxon>Pseudomonadati</taxon>
        <taxon>Pseudomonadota</taxon>
        <taxon>Gammaproteobacteria</taxon>
        <taxon>Chromatiales</taxon>
        <taxon>Sedimenticolaceae</taxon>
        <taxon>Candidatus Thiodiazotropha</taxon>
    </lineage>
</organism>
<evidence type="ECO:0000256" key="3">
    <source>
        <dbReference type="PIRSR" id="PIRSR001235-1"/>
    </source>
</evidence>
<name>A0A1E2UP41_9GAMM</name>
<dbReference type="RefSeq" id="WP_069004225.1">
    <property type="nucleotide sequence ID" value="NZ_LVJW01000003.1"/>
</dbReference>
<sequence>MSAKPLQVDFPRLKSDVEALAAIGRADDQGIYRMAFSEGDMQARNWLRERIVQAGLELHQDGAANLFGRLAWDPDKPSVMVGSHIDTVPGAGHLDGALGVLCGLEALRSMKEQGISLKRPLELVAFSDEEGRFSGMFGSQALCGDISPQWIHAARDLSGVGLTEAMAAQGLDANEALSAARSPESLHAFVELHIEQGPVLDELGSSIGVVEGICGLKRWDVRLTGVANHAGTTPMLMRSDAFQGLAEFSVEIGRILEEHGGPQSVATIGRVELQPGAANVVPGEARFALEFRDLEESVLYDLSDAFRRTLSAIARRRGLMFDFKVVSELAPVSCDQRIRQLIESTAQAFAYNHHQLPSGAAHDTQQLARITRTGMIFVPSKDGRSHSAAEWTSWNDIQAGANVLLNTLYELANEESP</sequence>
<comment type="cofactor">
    <cofactor evidence="3">
        <name>Zn(2+)</name>
        <dbReference type="ChEBI" id="CHEBI:29105"/>
    </cofactor>
    <text evidence="3">Binds 2 Zn(2+) ions per subunit.</text>
</comment>
<evidence type="ECO:0000313" key="7">
    <source>
        <dbReference type="Proteomes" id="UP000094849"/>
    </source>
</evidence>
<dbReference type="NCBIfam" id="TIGR01879">
    <property type="entry name" value="hydantase"/>
    <property type="match status" value="1"/>
</dbReference>
<dbReference type="InterPro" id="IPR036264">
    <property type="entry name" value="Bact_exopeptidase_dim_dom"/>
</dbReference>
<dbReference type="PANTHER" id="PTHR32494">
    <property type="entry name" value="ALLANTOATE DEIMINASE-RELATED"/>
    <property type="match status" value="1"/>
</dbReference>
<dbReference type="GO" id="GO:0016813">
    <property type="term" value="F:hydrolase activity, acting on carbon-nitrogen (but not peptide) bonds, in linear amidines"/>
    <property type="evidence" value="ECO:0007669"/>
    <property type="project" value="InterPro"/>
</dbReference>
<dbReference type="SUPFAM" id="SSF55031">
    <property type="entry name" value="Bacterial exopeptidase dimerisation domain"/>
    <property type="match status" value="1"/>
</dbReference>
<dbReference type="PIRSF" id="PIRSF001235">
    <property type="entry name" value="Amidase_carbamoylase"/>
    <property type="match status" value="1"/>
</dbReference>
<dbReference type="STRING" id="1818881.A3196_06825"/>
<dbReference type="SUPFAM" id="SSF53187">
    <property type="entry name" value="Zn-dependent exopeptidases"/>
    <property type="match status" value="1"/>
</dbReference>
<evidence type="ECO:0000256" key="2">
    <source>
        <dbReference type="ARBA" id="ARBA00022801"/>
    </source>
</evidence>
<dbReference type="InterPro" id="IPR002933">
    <property type="entry name" value="Peptidase_M20"/>
</dbReference>
<keyword evidence="3" id="KW-0479">Metal-binding</keyword>
<comment type="similarity">
    <text evidence="1">Belongs to the peptidase M20 family.</text>
</comment>
<dbReference type="CDD" id="cd03884">
    <property type="entry name" value="M20_bAS"/>
    <property type="match status" value="1"/>
</dbReference>
<dbReference type="NCBIfam" id="NF006771">
    <property type="entry name" value="PRK09290.1-5"/>
    <property type="match status" value="1"/>
</dbReference>
<reference evidence="6 7" key="1">
    <citation type="submission" date="2016-03" db="EMBL/GenBank/DDBJ databases">
        <title>Chemosynthetic sulphur-oxidizing symbionts of marine invertebrate animals are capable of nitrogen fixation.</title>
        <authorList>
            <person name="Petersen J.M."/>
            <person name="Kemper A."/>
            <person name="Gruber-Vodicka H."/>
            <person name="Cardini U."/>
            <person name="Geest Mvander."/>
            <person name="Kleiner M."/>
            <person name="Bulgheresi S."/>
            <person name="Fussmann M."/>
            <person name="Herbold C."/>
            <person name="Seah B.K.B."/>
            <person name="Antony C.Paul."/>
            <person name="Liu D."/>
            <person name="Belitz A."/>
            <person name="Weber M."/>
        </authorList>
    </citation>
    <scope>NUCLEOTIDE SEQUENCE [LARGE SCALE GENOMIC DNA]</scope>
    <source>
        <strain evidence="6">G_D</strain>
    </source>
</reference>
<dbReference type="InterPro" id="IPR010158">
    <property type="entry name" value="Amidase_Cbmase"/>
</dbReference>
<comment type="caution">
    <text evidence="6">The sequence shown here is derived from an EMBL/GenBank/DDBJ whole genome shotgun (WGS) entry which is preliminary data.</text>
</comment>
<proteinExistence type="inferred from homology"/>
<feature type="binding site" evidence="3">
    <location>
        <position position="130"/>
    </location>
    <ligand>
        <name>Zn(2+)</name>
        <dbReference type="ChEBI" id="CHEBI:29105"/>
        <label>2</label>
    </ligand>
</feature>
<feature type="binding site" evidence="4">
    <location>
        <position position="218"/>
    </location>
    <ligand>
        <name>allantoate</name>
        <dbReference type="ChEBI" id="CHEBI:17536"/>
    </ligand>
</feature>
<dbReference type="Gene3D" id="3.30.70.360">
    <property type="match status" value="1"/>
</dbReference>
<dbReference type="EMBL" id="LVJZ01000003">
    <property type="protein sequence ID" value="ODB96497.1"/>
    <property type="molecule type" value="Genomic_DNA"/>
</dbReference>
<dbReference type="InterPro" id="IPR011650">
    <property type="entry name" value="Peptidase_M20_dimer"/>
</dbReference>
<feature type="binding site" evidence="3">
    <location>
        <position position="95"/>
    </location>
    <ligand>
        <name>Zn(2+)</name>
        <dbReference type="ChEBI" id="CHEBI:29105"/>
        <label>1</label>
    </ligand>
</feature>